<keyword evidence="7" id="KW-0282">Flagellum</keyword>
<evidence type="ECO:0000313" key="13">
    <source>
        <dbReference type="Ensembl" id="ENSVKKP00000024472.1"/>
    </source>
</evidence>
<dbReference type="CTD" id="388389"/>
<keyword evidence="9" id="KW-0966">Cell projection</keyword>
<name>A0A8D2Q748_VARKO</name>
<keyword evidence="14" id="KW-1185">Reference proteome</keyword>
<dbReference type="OrthoDB" id="447931at2759"/>
<dbReference type="Ensembl" id="ENSVKKT00000025068.1">
    <property type="protein sequence ID" value="ENSVKKP00000024472.1"/>
    <property type="gene ID" value="ENSVKKG00000016124.1"/>
</dbReference>
<dbReference type="GO" id="GO:0036157">
    <property type="term" value="C:outer dynein arm"/>
    <property type="evidence" value="ECO:0007669"/>
    <property type="project" value="InterPro"/>
</dbReference>
<dbReference type="PANTHER" id="PTHR28572:SF1">
    <property type="entry name" value="COILED-COIL DOMAIN-CONTAINING PROTEIN 103"/>
    <property type="match status" value="1"/>
</dbReference>
<evidence type="ECO:0000256" key="4">
    <source>
        <dbReference type="ARBA" id="ARBA00011738"/>
    </source>
</evidence>
<dbReference type="InterPro" id="IPR031733">
    <property type="entry name" value="Dynein_attach_N"/>
</dbReference>
<dbReference type="GO" id="GO:0005576">
    <property type="term" value="C:extracellular region"/>
    <property type="evidence" value="ECO:0007669"/>
    <property type="project" value="GOC"/>
</dbReference>
<protein>
    <submittedName>
        <fullName evidence="13">Coiled-coil domain containing 103</fullName>
    </submittedName>
</protein>
<reference evidence="13" key="1">
    <citation type="submission" date="2025-08" db="UniProtKB">
        <authorList>
            <consortium name="Ensembl"/>
        </authorList>
    </citation>
    <scope>IDENTIFICATION</scope>
</reference>
<evidence type="ECO:0000259" key="12">
    <source>
        <dbReference type="Pfam" id="PF15867"/>
    </source>
</evidence>
<dbReference type="Pfam" id="PF13877">
    <property type="entry name" value="RPAP3_C"/>
    <property type="match status" value="1"/>
</dbReference>
<feature type="domain" description="Dynein attachment factor N-terminal" evidence="12">
    <location>
        <begin position="5"/>
        <end position="72"/>
    </location>
</feature>
<gene>
    <name evidence="13" type="primary">CCDC103</name>
</gene>
<evidence type="ECO:0000256" key="5">
    <source>
        <dbReference type="ARBA" id="ARBA00022490"/>
    </source>
</evidence>
<feature type="domain" description="RNA-polymerase II-associated protein 3-like C-terminal" evidence="11">
    <location>
        <begin position="96"/>
        <end position="185"/>
    </location>
</feature>
<evidence type="ECO:0000256" key="9">
    <source>
        <dbReference type="ARBA" id="ARBA00023273"/>
    </source>
</evidence>
<evidence type="ECO:0000256" key="10">
    <source>
        <dbReference type="ARBA" id="ARBA00049986"/>
    </source>
</evidence>
<evidence type="ECO:0000259" key="11">
    <source>
        <dbReference type="Pfam" id="PF13877"/>
    </source>
</evidence>
<reference evidence="13" key="2">
    <citation type="submission" date="2025-09" db="UniProtKB">
        <authorList>
            <consortium name="Ensembl"/>
        </authorList>
    </citation>
    <scope>IDENTIFICATION</scope>
</reference>
<proteinExistence type="inferred from homology"/>
<dbReference type="Pfam" id="PF15867">
    <property type="entry name" value="Dynein_attach_N"/>
    <property type="match status" value="1"/>
</dbReference>
<keyword evidence="8" id="KW-0969">Cilium</keyword>
<evidence type="ECO:0000256" key="2">
    <source>
        <dbReference type="ARBA" id="ARBA00004230"/>
    </source>
</evidence>
<evidence type="ECO:0000256" key="8">
    <source>
        <dbReference type="ARBA" id="ARBA00023069"/>
    </source>
</evidence>
<dbReference type="KEGG" id="vko:123017395"/>
<dbReference type="RefSeq" id="XP_044274669.1">
    <property type="nucleotide sequence ID" value="XM_044418734.1"/>
</dbReference>
<keyword evidence="6" id="KW-0970">Cilium biogenesis/degradation</keyword>
<comment type="function">
    <text evidence="1">Dynein-attachment factor required for cilia motility.</text>
</comment>
<evidence type="ECO:0000256" key="1">
    <source>
        <dbReference type="ARBA" id="ARBA00004048"/>
    </source>
</evidence>
<dbReference type="GO" id="GO:0007368">
    <property type="term" value="P:determination of left/right symmetry"/>
    <property type="evidence" value="ECO:0007669"/>
    <property type="project" value="TreeGrafter"/>
</dbReference>
<dbReference type="Proteomes" id="UP000694545">
    <property type="component" value="Unplaced"/>
</dbReference>
<dbReference type="GeneID" id="123017395"/>
<comment type="subcellular location">
    <subcellularLocation>
        <location evidence="2">Cell projection</location>
        <location evidence="2">Cilium</location>
        <location evidence="2">Flagellum</location>
    </subcellularLocation>
    <subcellularLocation>
        <location evidence="3">Cytoplasm</location>
    </subcellularLocation>
</comment>
<dbReference type="InterPro" id="IPR025986">
    <property type="entry name" value="RPAP3-like_C"/>
</dbReference>
<evidence type="ECO:0000313" key="14">
    <source>
        <dbReference type="Proteomes" id="UP000694545"/>
    </source>
</evidence>
<comment type="subunit">
    <text evidence="4">Homodimer.</text>
</comment>
<accession>A0A8D2Q748</accession>
<organism evidence="13 14">
    <name type="scientific">Varanus komodoensis</name>
    <name type="common">Komodo dragon</name>
    <dbReference type="NCBI Taxonomy" id="61221"/>
    <lineage>
        <taxon>Eukaryota</taxon>
        <taxon>Metazoa</taxon>
        <taxon>Chordata</taxon>
        <taxon>Craniata</taxon>
        <taxon>Vertebrata</taxon>
        <taxon>Euteleostomi</taxon>
        <taxon>Lepidosauria</taxon>
        <taxon>Squamata</taxon>
        <taxon>Bifurcata</taxon>
        <taxon>Unidentata</taxon>
        <taxon>Episquamata</taxon>
        <taxon>Toxicofera</taxon>
        <taxon>Anguimorpha</taxon>
        <taxon>Paleoanguimorpha</taxon>
        <taxon>Varanoidea</taxon>
        <taxon>Varanidae</taxon>
        <taxon>Varanus</taxon>
    </lineage>
</organism>
<sequence length="244" mass="28304">MDSIIDFHALEKELEEAIATDEKYQRENEAKFRAVHQKVASYEEFRDIVLASHLRPLEKRDKVREKRNVSWNTCTTKADCKLETEVQLSPDLDLLPKTSSEFYRDWRRCMKNSQERYQFLMHLGSQTLCQLFQTDLAFGLLGEFLAVLAENACNKDQDLILEILESFSRTKRFGLNVELLGKQEKEVCRQLFDKLRRMGTSPNNPSDLSYASDAAGTAITQMDDQANGPVERRLKKLMHLYQVS</sequence>
<dbReference type="GO" id="GO:0036159">
    <property type="term" value="P:inner dynein arm assembly"/>
    <property type="evidence" value="ECO:0007669"/>
    <property type="project" value="TreeGrafter"/>
</dbReference>
<evidence type="ECO:0000256" key="7">
    <source>
        <dbReference type="ARBA" id="ARBA00022846"/>
    </source>
</evidence>
<evidence type="ECO:0000256" key="6">
    <source>
        <dbReference type="ARBA" id="ARBA00022794"/>
    </source>
</evidence>
<dbReference type="GO" id="GO:0003351">
    <property type="term" value="P:epithelial cilium movement involved in extracellular fluid movement"/>
    <property type="evidence" value="ECO:0007669"/>
    <property type="project" value="TreeGrafter"/>
</dbReference>
<dbReference type="PANTHER" id="PTHR28572">
    <property type="entry name" value="COILED-COIL DOMAIN-CONTAINING PROTEIN 103"/>
    <property type="match status" value="1"/>
</dbReference>
<dbReference type="OMA" id="YRNWRRH"/>
<dbReference type="InterPro" id="IPR042422">
    <property type="entry name" value="CC103"/>
</dbReference>
<evidence type="ECO:0000256" key="3">
    <source>
        <dbReference type="ARBA" id="ARBA00004496"/>
    </source>
</evidence>
<dbReference type="AlphaFoldDB" id="A0A8D2Q748"/>
<keyword evidence="5" id="KW-0963">Cytoplasm</keyword>
<dbReference type="GO" id="GO:0031514">
    <property type="term" value="C:motile cilium"/>
    <property type="evidence" value="ECO:0007669"/>
    <property type="project" value="UniProtKB-SubCell"/>
</dbReference>
<comment type="similarity">
    <text evidence="10">Belongs to the DNAAF19/PR46b family.</text>
</comment>